<feature type="transmembrane region" description="Helical" evidence="6">
    <location>
        <begin position="135"/>
        <end position="155"/>
    </location>
</feature>
<proteinExistence type="predicted"/>
<evidence type="ECO:0000313" key="9">
    <source>
        <dbReference type="Proteomes" id="UP000216913"/>
    </source>
</evidence>
<dbReference type="EMBL" id="NEVP01000007">
    <property type="protein sequence ID" value="OZI50369.1"/>
    <property type="molecule type" value="Genomic_DNA"/>
</dbReference>
<organism evidence="8 9">
    <name type="scientific">Bordetella genomosp. 5</name>
    <dbReference type="NCBI Taxonomy" id="1395608"/>
    <lineage>
        <taxon>Bacteria</taxon>
        <taxon>Pseudomonadati</taxon>
        <taxon>Pseudomonadota</taxon>
        <taxon>Betaproteobacteria</taxon>
        <taxon>Burkholderiales</taxon>
        <taxon>Alcaligenaceae</taxon>
        <taxon>Bordetella</taxon>
    </lineage>
</organism>
<protein>
    <recommendedName>
        <fullName evidence="7">Type II secretion system protein GspF domain-containing protein</fullName>
    </recommendedName>
</protein>
<dbReference type="AlphaFoldDB" id="A0A261TL84"/>
<dbReference type="Proteomes" id="UP000216913">
    <property type="component" value="Unassembled WGS sequence"/>
</dbReference>
<dbReference type="InterPro" id="IPR042094">
    <property type="entry name" value="T2SS_GspF_sf"/>
</dbReference>
<reference evidence="8 9" key="1">
    <citation type="submission" date="2017-05" db="EMBL/GenBank/DDBJ databases">
        <title>Complete and WGS of Bordetella genogroups.</title>
        <authorList>
            <person name="Spilker T."/>
            <person name="LiPuma J."/>
        </authorList>
    </citation>
    <scope>NUCLEOTIDE SEQUENCE [LARGE SCALE GENOMIC DNA]</scope>
    <source>
        <strain evidence="8 9">AU10456</strain>
    </source>
</reference>
<accession>A0A261TL84</accession>
<keyword evidence="9" id="KW-1185">Reference proteome</keyword>
<evidence type="ECO:0000259" key="7">
    <source>
        <dbReference type="Pfam" id="PF00482"/>
    </source>
</evidence>
<evidence type="ECO:0000256" key="3">
    <source>
        <dbReference type="ARBA" id="ARBA00022692"/>
    </source>
</evidence>
<keyword evidence="4 6" id="KW-1133">Transmembrane helix</keyword>
<sequence>MASLLAAAGAALLAAALGRLWRAWPAPRKPAPAELPRWCRLSWRFWSRVADLCERRLTWQARHRLRGAMLRAGVSSDVSEALLVAFMVAAAAGTFGAMLAVQGLFSALMTPVAPLTPIVQSAAAPDVGAAGLPRALLIGLVAGVVAGVLPLLWLWRRGAHLRRRADHDLPFLLDLMVLCVEAGLSLNGALRLMYDHAPKGVLRNGLSAALADMRTGVSRQQALESMATHLAAPGVRAWVGALVQAERLGASVGPVLRGLSAQQRADSFQRAEEAAMQAPVKMLLPLMACIFPCTFIVLAFPIVRQLLPLLQ</sequence>
<dbReference type="Gene3D" id="1.20.81.30">
    <property type="entry name" value="Type II secretion system (T2SS), domain F"/>
    <property type="match status" value="1"/>
</dbReference>
<feature type="transmembrane region" description="Helical" evidence="6">
    <location>
        <begin position="283"/>
        <end position="303"/>
    </location>
</feature>
<keyword evidence="5 6" id="KW-0472">Membrane</keyword>
<keyword evidence="3 6" id="KW-0812">Transmembrane</keyword>
<comment type="subcellular location">
    <subcellularLocation>
        <location evidence="1">Cell membrane</location>
        <topology evidence="1">Multi-pass membrane protein</topology>
    </subcellularLocation>
</comment>
<evidence type="ECO:0000256" key="4">
    <source>
        <dbReference type="ARBA" id="ARBA00022989"/>
    </source>
</evidence>
<evidence type="ECO:0000313" key="8">
    <source>
        <dbReference type="EMBL" id="OZI50369.1"/>
    </source>
</evidence>
<dbReference type="InterPro" id="IPR018076">
    <property type="entry name" value="T2SS_GspF_dom"/>
</dbReference>
<name>A0A261TL84_9BORD</name>
<feature type="transmembrane region" description="Helical" evidence="6">
    <location>
        <begin position="81"/>
        <end position="101"/>
    </location>
</feature>
<gene>
    <name evidence="8" type="ORF">CAL25_12335</name>
</gene>
<dbReference type="GO" id="GO:0005886">
    <property type="term" value="C:plasma membrane"/>
    <property type="evidence" value="ECO:0007669"/>
    <property type="project" value="UniProtKB-SubCell"/>
</dbReference>
<feature type="domain" description="Type II secretion system protein GspF" evidence="7">
    <location>
        <begin position="173"/>
        <end position="298"/>
    </location>
</feature>
<dbReference type="PANTHER" id="PTHR35007:SF2">
    <property type="entry name" value="PILUS ASSEMBLE PROTEIN"/>
    <property type="match status" value="1"/>
</dbReference>
<evidence type="ECO:0000256" key="2">
    <source>
        <dbReference type="ARBA" id="ARBA00022475"/>
    </source>
</evidence>
<dbReference type="Pfam" id="PF00482">
    <property type="entry name" value="T2SSF"/>
    <property type="match status" value="1"/>
</dbReference>
<evidence type="ECO:0000256" key="5">
    <source>
        <dbReference type="ARBA" id="ARBA00023136"/>
    </source>
</evidence>
<comment type="caution">
    <text evidence="8">The sequence shown here is derived from an EMBL/GenBank/DDBJ whole genome shotgun (WGS) entry which is preliminary data.</text>
</comment>
<dbReference type="PANTHER" id="PTHR35007">
    <property type="entry name" value="INTEGRAL MEMBRANE PROTEIN-RELATED"/>
    <property type="match status" value="1"/>
</dbReference>
<evidence type="ECO:0000256" key="1">
    <source>
        <dbReference type="ARBA" id="ARBA00004651"/>
    </source>
</evidence>
<keyword evidence="2" id="KW-1003">Cell membrane</keyword>
<evidence type="ECO:0000256" key="6">
    <source>
        <dbReference type="SAM" id="Phobius"/>
    </source>
</evidence>